<keyword evidence="1" id="KW-0732">Signal</keyword>
<accession>A0ABV9XH69</accession>
<dbReference type="Proteomes" id="UP001595829">
    <property type="component" value="Unassembled WGS sequence"/>
</dbReference>
<feature type="signal peptide" evidence="1">
    <location>
        <begin position="1"/>
        <end position="29"/>
    </location>
</feature>
<sequence>MKATSKGRRALIGLLALATGAGVGLVATAGTAQSAHTNPAAVYSSWKNHHRLSTGANGQTVVGRLAVPAGSWTISAKLNLDVPSGGNHQTIMCYLRAGGDYDRAIANHNGVLAHVPMSLNVVHNFSSPGTVYLTCGHVYTAGTTDLSFIKMTGVKASYLSNRQM</sequence>
<dbReference type="PROSITE" id="PS51318">
    <property type="entry name" value="TAT"/>
    <property type="match status" value="1"/>
</dbReference>
<evidence type="ECO:0000313" key="2">
    <source>
        <dbReference type="EMBL" id="MFC5024327.1"/>
    </source>
</evidence>
<comment type="caution">
    <text evidence="2">The sequence shown here is derived from an EMBL/GenBank/DDBJ whole genome shotgun (WGS) entry which is preliminary data.</text>
</comment>
<dbReference type="RefSeq" id="WP_345686465.1">
    <property type="nucleotide sequence ID" value="NZ_BAABIT010000001.1"/>
</dbReference>
<reference evidence="3" key="1">
    <citation type="journal article" date="2019" name="Int. J. Syst. Evol. Microbiol.">
        <title>The Global Catalogue of Microorganisms (GCM) 10K type strain sequencing project: providing services to taxonomists for standard genome sequencing and annotation.</title>
        <authorList>
            <consortium name="The Broad Institute Genomics Platform"/>
            <consortium name="The Broad Institute Genome Sequencing Center for Infectious Disease"/>
            <person name="Wu L."/>
            <person name="Ma J."/>
        </authorList>
    </citation>
    <scope>NUCLEOTIDE SEQUENCE [LARGE SCALE GENOMIC DNA]</scope>
    <source>
        <strain evidence="3">CGMCC 4.1648</strain>
    </source>
</reference>
<name>A0ABV9XH69_9ACTN</name>
<feature type="chain" id="PRO_5046713654" description="Secreted protein" evidence="1">
    <location>
        <begin position="30"/>
        <end position="164"/>
    </location>
</feature>
<dbReference type="EMBL" id="JBHSJD010000014">
    <property type="protein sequence ID" value="MFC5024327.1"/>
    <property type="molecule type" value="Genomic_DNA"/>
</dbReference>
<keyword evidence="3" id="KW-1185">Reference proteome</keyword>
<organism evidence="2 3">
    <name type="scientific">Streptomyces coeruleoprunus</name>
    <dbReference type="NCBI Taxonomy" id="285563"/>
    <lineage>
        <taxon>Bacteria</taxon>
        <taxon>Bacillati</taxon>
        <taxon>Actinomycetota</taxon>
        <taxon>Actinomycetes</taxon>
        <taxon>Kitasatosporales</taxon>
        <taxon>Streptomycetaceae</taxon>
        <taxon>Streptomyces</taxon>
    </lineage>
</organism>
<gene>
    <name evidence="2" type="ORF">ACFPM3_19555</name>
</gene>
<evidence type="ECO:0000313" key="3">
    <source>
        <dbReference type="Proteomes" id="UP001595829"/>
    </source>
</evidence>
<evidence type="ECO:0008006" key="4">
    <source>
        <dbReference type="Google" id="ProtNLM"/>
    </source>
</evidence>
<dbReference type="InterPro" id="IPR006311">
    <property type="entry name" value="TAT_signal"/>
</dbReference>
<protein>
    <recommendedName>
        <fullName evidence="4">Secreted protein</fullName>
    </recommendedName>
</protein>
<proteinExistence type="predicted"/>
<evidence type="ECO:0000256" key="1">
    <source>
        <dbReference type="SAM" id="SignalP"/>
    </source>
</evidence>